<reference evidence="2 3" key="1">
    <citation type="submission" date="2015-11" db="EMBL/GenBank/DDBJ databases">
        <title>Whole-Genome Sequence of Candidatus Oderbacter manganicum from the National Park Lower Oder Valley, Germany.</title>
        <authorList>
            <person name="Braun B."/>
            <person name="Liere K."/>
            <person name="Szewzyk U."/>
        </authorList>
    </citation>
    <scope>NUCLEOTIDE SEQUENCE [LARGE SCALE GENOMIC DNA]</scope>
    <source>
        <strain evidence="2 3">OTSz_A_272</strain>
    </source>
</reference>
<name>A0A1B1AGW0_9PROT</name>
<sequence>MRALSIALLCLGLAGCFSSNGPVFAEDRGQCPFVRPTVYEEIDQTPYRFVFERDGAYCKVTDPDGDITRALFIPLGRDRWIVQGDEPQPTYIIMRRNGERLSQYMPRCRDFSASRLRRLGVVFDEERERCTVAEARQIETLFRSWGGGRATGAYRLAREAP</sequence>
<feature type="chain" id="PRO_5008518784" description="Lipoprotein" evidence="1">
    <location>
        <begin position="26"/>
        <end position="161"/>
    </location>
</feature>
<keyword evidence="1" id="KW-0732">Signal</keyword>
<gene>
    <name evidence="2" type="ORF">ATE48_07595</name>
</gene>
<protein>
    <recommendedName>
        <fullName evidence="4">Lipoprotein</fullName>
    </recommendedName>
</protein>
<dbReference type="Proteomes" id="UP000092498">
    <property type="component" value="Chromosome"/>
</dbReference>
<feature type="signal peptide" evidence="1">
    <location>
        <begin position="1"/>
        <end position="25"/>
    </location>
</feature>
<evidence type="ECO:0000256" key="1">
    <source>
        <dbReference type="SAM" id="SignalP"/>
    </source>
</evidence>
<evidence type="ECO:0008006" key="4">
    <source>
        <dbReference type="Google" id="ProtNLM"/>
    </source>
</evidence>
<evidence type="ECO:0000313" key="3">
    <source>
        <dbReference type="Proteomes" id="UP000092498"/>
    </source>
</evidence>
<dbReference type="InParanoid" id="A0A1B1AGW0"/>
<proteinExistence type="predicted"/>
<dbReference type="KEGG" id="cbot:ATE48_07595"/>
<dbReference type="EMBL" id="CP013244">
    <property type="protein sequence ID" value="ANP45794.1"/>
    <property type="molecule type" value="Genomic_DNA"/>
</dbReference>
<keyword evidence="3" id="KW-1185">Reference proteome</keyword>
<dbReference type="PROSITE" id="PS51257">
    <property type="entry name" value="PROKAR_LIPOPROTEIN"/>
    <property type="match status" value="1"/>
</dbReference>
<dbReference type="AlphaFoldDB" id="A0A1B1AGW0"/>
<dbReference type="STRING" id="1759059.ATE48_07595"/>
<dbReference type="RefSeq" id="WP_066769716.1">
    <property type="nucleotide sequence ID" value="NZ_CP013244.1"/>
</dbReference>
<accession>A0A1B1AGW0</accession>
<organism evidence="2 3">
    <name type="scientific">Candidatus Viadribacter manganicus</name>
    <dbReference type="NCBI Taxonomy" id="1759059"/>
    <lineage>
        <taxon>Bacteria</taxon>
        <taxon>Pseudomonadati</taxon>
        <taxon>Pseudomonadota</taxon>
        <taxon>Alphaproteobacteria</taxon>
        <taxon>Hyphomonadales</taxon>
        <taxon>Hyphomonadaceae</taxon>
        <taxon>Candidatus Viadribacter</taxon>
    </lineage>
</organism>
<evidence type="ECO:0000313" key="2">
    <source>
        <dbReference type="EMBL" id="ANP45794.1"/>
    </source>
</evidence>